<name>A0ABW2PUV8_9BACL</name>
<evidence type="ECO:0000313" key="7">
    <source>
        <dbReference type="Proteomes" id="UP001596505"/>
    </source>
</evidence>
<proteinExistence type="predicted"/>
<keyword evidence="5" id="KW-0472">Membrane</keyword>
<feature type="repeat" description="TPR" evidence="3">
    <location>
        <begin position="564"/>
        <end position="597"/>
    </location>
</feature>
<keyword evidence="4" id="KW-0175">Coiled coil</keyword>
<dbReference type="PANTHER" id="PTHR14027">
    <property type="entry name" value="RNA POLYMERASE-ASSOCIATED PROTEIN CTR9"/>
    <property type="match status" value="1"/>
</dbReference>
<gene>
    <name evidence="6" type="ORF">ACFQRG_09195</name>
</gene>
<comment type="caution">
    <text evidence="6">The sequence shown here is derived from an EMBL/GenBank/DDBJ whole genome shotgun (WGS) entry which is preliminary data.</text>
</comment>
<sequence>MSFQPEVGDTINLFGKRYIFTKHPAVVGLDMPYGQEGRQGTVYQLETSGGASNRYIALKVFRNRFKNEQQLDIANNIEKYAVKPGLSACRRSVIEPGNHRKLLKQHEDLQFALIMPWIDGPTWSDVLLDEQTLTKDNSLYIACCFAFVLKEMEASQLAHCDLSSSNVMIPFLSKKRALQPFSDIELIDVEELYAPELTRPQALPGGSPGYAAKYVRDGVWNQQADRFSGAVLLCEMMTWHLEDIRKHKAEDISYFQPDELQENTERYRAMLKALRQTLGKGAEKLLKQAWNSTKLEDCPSFSEWWDLFPKEIREKVLTHESSLLEEKEKHKNSLSIKLESLLKIASAFEGMGNKQAAQREYKYITRTFPKSKNVVEEIELMLESAAATLESEEPELKDYLKGASHFEKIGELETAVLFYERAKQLPQLDFATKEELDIIQDNLQEKVNEQNRQDSTEETLEKILREKKEQEKSRSDFKPLPRQPIDEGPSFFETFKAFAIKRWYLLLASFVILIGIIAMIWGIHYSNEKKWEKLIDQGTNAFNVQEYDQAAQYISKAIDQKPTQDLYTKLATIYISQGKYDEAIQYLNDLFQNKKLSKNNQEAYYLIGRSYFLMKDYTNAIQYYEKARKAKKSIYQQDVIRDLVISYANNQDYQKSNALVGQLKGNSQTSKAFVENLKGELYELQGKDDAAINQYKLAVDLEGDNERYVENLVDMYIKVNKTDAIDDKTKVNTYQQAISLMNNLLKNDFSNIEYLSRLGQLYYDFGLYYEDKKNPNSKNLFQQSLSSYNQIVDLGIKNKNILLNISILYEKLNQKDKADKSYQKVIHTYPDFGHAYFTYGLFKLEKHKYKDAAKLFKKVIDLNQNASEVSIAKSRIKEMKDKKLLK</sequence>
<dbReference type="RefSeq" id="WP_380965591.1">
    <property type="nucleotide sequence ID" value="NZ_JBHTCO010000010.1"/>
</dbReference>
<dbReference type="EMBL" id="JBHTCO010000010">
    <property type="protein sequence ID" value="MFC7393139.1"/>
    <property type="molecule type" value="Genomic_DNA"/>
</dbReference>
<dbReference type="PANTHER" id="PTHR14027:SF2">
    <property type="entry name" value="RNA POLYMERASE-ASSOCIATED PROTEIN CTR9 HOMOLOG"/>
    <property type="match status" value="1"/>
</dbReference>
<keyword evidence="2 3" id="KW-0802">TPR repeat</keyword>
<feature type="repeat" description="TPR" evidence="3">
    <location>
        <begin position="833"/>
        <end position="866"/>
    </location>
</feature>
<feature type="coiled-coil region" evidence="4">
    <location>
        <begin position="433"/>
        <end position="473"/>
    </location>
</feature>
<keyword evidence="1" id="KW-0677">Repeat</keyword>
<dbReference type="Gene3D" id="1.10.510.10">
    <property type="entry name" value="Transferase(Phosphotransferase) domain 1"/>
    <property type="match status" value="1"/>
</dbReference>
<dbReference type="Proteomes" id="UP001596505">
    <property type="component" value="Unassembled WGS sequence"/>
</dbReference>
<dbReference type="SUPFAM" id="SSF56112">
    <property type="entry name" value="Protein kinase-like (PK-like)"/>
    <property type="match status" value="1"/>
</dbReference>
<organism evidence="6 7">
    <name type="scientific">Scopulibacillus cellulosilyticus</name>
    <dbReference type="NCBI Taxonomy" id="2665665"/>
    <lineage>
        <taxon>Bacteria</taxon>
        <taxon>Bacillati</taxon>
        <taxon>Bacillota</taxon>
        <taxon>Bacilli</taxon>
        <taxon>Bacillales</taxon>
        <taxon>Sporolactobacillaceae</taxon>
        <taxon>Scopulibacillus</taxon>
    </lineage>
</organism>
<evidence type="ECO:0000256" key="3">
    <source>
        <dbReference type="PROSITE-ProRule" id="PRU00339"/>
    </source>
</evidence>
<keyword evidence="5" id="KW-0812">Transmembrane</keyword>
<dbReference type="PROSITE" id="PS50005">
    <property type="entry name" value="TPR"/>
    <property type="match status" value="4"/>
</dbReference>
<feature type="repeat" description="TPR" evidence="3">
    <location>
        <begin position="799"/>
        <end position="832"/>
    </location>
</feature>
<dbReference type="SMART" id="SM00028">
    <property type="entry name" value="TPR"/>
    <property type="match status" value="7"/>
</dbReference>
<dbReference type="InterPro" id="IPR031101">
    <property type="entry name" value="Ctr9"/>
</dbReference>
<dbReference type="Pfam" id="PF13174">
    <property type="entry name" value="TPR_6"/>
    <property type="match status" value="2"/>
</dbReference>
<evidence type="ECO:0000256" key="4">
    <source>
        <dbReference type="SAM" id="Coils"/>
    </source>
</evidence>
<keyword evidence="7" id="KW-1185">Reference proteome</keyword>
<protein>
    <submittedName>
        <fullName evidence="6">Tetratricopeptide repeat protein</fullName>
    </submittedName>
</protein>
<accession>A0ABW2PUV8</accession>
<feature type="transmembrane region" description="Helical" evidence="5">
    <location>
        <begin position="503"/>
        <end position="523"/>
    </location>
</feature>
<dbReference type="SUPFAM" id="SSF48452">
    <property type="entry name" value="TPR-like"/>
    <property type="match status" value="2"/>
</dbReference>
<evidence type="ECO:0000313" key="6">
    <source>
        <dbReference type="EMBL" id="MFC7393139.1"/>
    </source>
</evidence>
<dbReference type="Gene3D" id="1.25.40.10">
    <property type="entry name" value="Tetratricopeptide repeat domain"/>
    <property type="match status" value="3"/>
</dbReference>
<evidence type="ECO:0000256" key="2">
    <source>
        <dbReference type="ARBA" id="ARBA00022803"/>
    </source>
</evidence>
<evidence type="ECO:0000256" key="1">
    <source>
        <dbReference type="ARBA" id="ARBA00022737"/>
    </source>
</evidence>
<dbReference type="InterPro" id="IPR011990">
    <property type="entry name" value="TPR-like_helical_dom_sf"/>
</dbReference>
<dbReference type="InterPro" id="IPR011009">
    <property type="entry name" value="Kinase-like_dom_sf"/>
</dbReference>
<dbReference type="Pfam" id="PF13424">
    <property type="entry name" value="TPR_12"/>
    <property type="match status" value="1"/>
</dbReference>
<feature type="repeat" description="TPR" evidence="3">
    <location>
        <begin position="601"/>
        <end position="634"/>
    </location>
</feature>
<keyword evidence="5" id="KW-1133">Transmembrane helix</keyword>
<dbReference type="InterPro" id="IPR019734">
    <property type="entry name" value="TPR_rpt"/>
</dbReference>
<reference evidence="7" key="1">
    <citation type="journal article" date="2019" name="Int. J. Syst. Evol. Microbiol.">
        <title>The Global Catalogue of Microorganisms (GCM) 10K type strain sequencing project: providing services to taxonomists for standard genome sequencing and annotation.</title>
        <authorList>
            <consortium name="The Broad Institute Genomics Platform"/>
            <consortium name="The Broad Institute Genome Sequencing Center for Infectious Disease"/>
            <person name="Wu L."/>
            <person name="Ma J."/>
        </authorList>
    </citation>
    <scope>NUCLEOTIDE SEQUENCE [LARGE SCALE GENOMIC DNA]</scope>
    <source>
        <strain evidence="7">CGMCC 1.16305</strain>
    </source>
</reference>
<evidence type="ECO:0000256" key="5">
    <source>
        <dbReference type="SAM" id="Phobius"/>
    </source>
</evidence>